<organism evidence="1 2">
    <name type="scientific">Allacma fusca</name>
    <dbReference type="NCBI Taxonomy" id="39272"/>
    <lineage>
        <taxon>Eukaryota</taxon>
        <taxon>Metazoa</taxon>
        <taxon>Ecdysozoa</taxon>
        <taxon>Arthropoda</taxon>
        <taxon>Hexapoda</taxon>
        <taxon>Collembola</taxon>
        <taxon>Symphypleona</taxon>
        <taxon>Sminthuridae</taxon>
        <taxon>Allacma</taxon>
    </lineage>
</organism>
<dbReference type="EMBL" id="CAJVCH010186512">
    <property type="protein sequence ID" value="CAG7729928.1"/>
    <property type="molecule type" value="Genomic_DNA"/>
</dbReference>
<comment type="caution">
    <text evidence="1">The sequence shown here is derived from an EMBL/GenBank/DDBJ whole genome shotgun (WGS) entry which is preliminary data.</text>
</comment>
<dbReference type="Proteomes" id="UP000708208">
    <property type="component" value="Unassembled WGS sequence"/>
</dbReference>
<sequence>MLKLTATELRR</sequence>
<proteinExistence type="predicted"/>
<evidence type="ECO:0000313" key="2">
    <source>
        <dbReference type="Proteomes" id="UP000708208"/>
    </source>
</evidence>
<name>A0A8J2K5C2_9HEXA</name>
<keyword evidence="2" id="KW-1185">Reference proteome</keyword>
<accession>A0A8J2K5C2</accession>
<feature type="non-terminal residue" evidence="1">
    <location>
        <position position="1"/>
    </location>
</feature>
<gene>
    <name evidence="1" type="ORF">AFUS01_LOCUS18613</name>
</gene>
<evidence type="ECO:0000313" key="1">
    <source>
        <dbReference type="EMBL" id="CAG7729928.1"/>
    </source>
</evidence>
<reference evidence="1" key="1">
    <citation type="submission" date="2021-06" db="EMBL/GenBank/DDBJ databases">
        <authorList>
            <person name="Hodson N. C."/>
            <person name="Mongue J. A."/>
            <person name="Jaron S. K."/>
        </authorList>
    </citation>
    <scope>NUCLEOTIDE SEQUENCE</scope>
</reference>
<protein>
    <submittedName>
        <fullName evidence="1">Uncharacterized protein</fullName>
    </submittedName>
</protein>